<name>A0A9P3LGK0_9APHY</name>
<evidence type="ECO:0000313" key="2">
    <source>
        <dbReference type="Proteomes" id="UP000703269"/>
    </source>
</evidence>
<dbReference type="EMBL" id="BPQB01000035">
    <property type="protein sequence ID" value="GJE93868.1"/>
    <property type="molecule type" value="Genomic_DNA"/>
</dbReference>
<organism evidence="1 2">
    <name type="scientific">Phanerochaete sordida</name>
    <dbReference type="NCBI Taxonomy" id="48140"/>
    <lineage>
        <taxon>Eukaryota</taxon>
        <taxon>Fungi</taxon>
        <taxon>Dikarya</taxon>
        <taxon>Basidiomycota</taxon>
        <taxon>Agaricomycotina</taxon>
        <taxon>Agaricomycetes</taxon>
        <taxon>Polyporales</taxon>
        <taxon>Phanerochaetaceae</taxon>
        <taxon>Phanerochaete</taxon>
    </lineage>
</organism>
<sequence>MLALPRHFPSRMMPSQSVEKLVLKHLQLPSFKEFIRCICLIRPRELRLNGVTFVEDDIDTYIASPPPRDRTRPLVEGHTCIKGKPSIPHLSSYCKFMALVHASGDSDMNRARALAAQNISRLSEAIAGDSSCCITELHSEHDRRQQDEFYAFRGVLCAHGVRITIAFYVDEQTGLVNSDAVWVTLPTDFEWETASATLIDFDGLDRVLTELASPTTPPIHIYCYDRHSLKQLLRSILDDGHLLSRTLAHLSRTRQITLGQGPRVVDALGLTVGPRILDTLRELLPAPLRSSVTGWQTAQSTGKDQIHISWIFEVLKVAWSAEDLETVLHALDPSPDVVSLGDPDAVERELVGNSGSIEKR</sequence>
<proteinExistence type="predicted"/>
<gene>
    <name evidence="1" type="ORF">PsYK624_100330</name>
</gene>
<reference evidence="1 2" key="1">
    <citation type="submission" date="2021-08" db="EMBL/GenBank/DDBJ databases">
        <title>Draft Genome Sequence of Phanerochaete sordida strain YK-624.</title>
        <authorList>
            <person name="Mori T."/>
            <person name="Dohra H."/>
            <person name="Suzuki T."/>
            <person name="Kawagishi H."/>
            <person name="Hirai H."/>
        </authorList>
    </citation>
    <scope>NUCLEOTIDE SEQUENCE [LARGE SCALE GENOMIC DNA]</scope>
    <source>
        <strain evidence="1 2">YK-624</strain>
    </source>
</reference>
<comment type="caution">
    <text evidence="1">The sequence shown here is derived from an EMBL/GenBank/DDBJ whole genome shotgun (WGS) entry which is preliminary data.</text>
</comment>
<evidence type="ECO:0000313" key="1">
    <source>
        <dbReference type="EMBL" id="GJE93868.1"/>
    </source>
</evidence>
<accession>A0A9P3LGK0</accession>
<keyword evidence="2" id="KW-1185">Reference proteome</keyword>
<protein>
    <submittedName>
        <fullName evidence="1">Uncharacterized protein</fullName>
    </submittedName>
</protein>
<dbReference type="Proteomes" id="UP000703269">
    <property type="component" value="Unassembled WGS sequence"/>
</dbReference>
<dbReference type="AlphaFoldDB" id="A0A9P3LGK0"/>